<comment type="caution">
    <text evidence="1">The sequence shown here is derived from an EMBL/GenBank/DDBJ whole genome shotgun (WGS) entry which is preliminary data.</text>
</comment>
<reference evidence="1 2" key="1">
    <citation type="submission" date="2017-10" db="EMBL/GenBank/DDBJ databases">
        <title>Genomics of the genus Arcobacter.</title>
        <authorList>
            <person name="Perez-Cataluna A."/>
            <person name="Figueras M.J."/>
        </authorList>
    </citation>
    <scope>NUCLEOTIDE SEQUENCE [LARGE SCALE GENOMIC DNA]</scope>
    <source>
        <strain evidence="1 2">CECT 9230</strain>
    </source>
</reference>
<dbReference type="AlphaFoldDB" id="A0A366MSJ0"/>
<evidence type="ECO:0000313" key="2">
    <source>
        <dbReference type="Proteomes" id="UP000252669"/>
    </source>
</evidence>
<evidence type="ECO:0000313" key="1">
    <source>
        <dbReference type="EMBL" id="RBQ28574.1"/>
    </source>
</evidence>
<dbReference type="RefSeq" id="WP_113894830.1">
    <property type="nucleotide sequence ID" value="NZ_JANJGA010000014.1"/>
</dbReference>
<gene>
    <name evidence="1" type="ORF">CRU91_08675</name>
</gene>
<proteinExistence type="predicted"/>
<dbReference type="Proteomes" id="UP000252669">
    <property type="component" value="Unassembled WGS sequence"/>
</dbReference>
<keyword evidence="2" id="KW-1185">Reference proteome</keyword>
<protein>
    <submittedName>
        <fullName evidence="1">Uncharacterized protein</fullName>
    </submittedName>
</protein>
<name>A0A366MSJ0_9BACT</name>
<accession>A0A366MSJ0</accession>
<organism evidence="1 2">
    <name type="scientific">Aliarcobacter vitoriensis</name>
    <dbReference type="NCBI Taxonomy" id="2011099"/>
    <lineage>
        <taxon>Bacteria</taxon>
        <taxon>Pseudomonadati</taxon>
        <taxon>Campylobacterota</taxon>
        <taxon>Epsilonproteobacteria</taxon>
        <taxon>Campylobacterales</taxon>
        <taxon>Arcobacteraceae</taxon>
        <taxon>Aliarcobacter</taxon>
    </lineage>
</organism>
<dbReference type="EMBL" id="PDKB01000014">
    <property type="protein sequence ID" value="RBQ28574.1"/>
    <property type="molecule type" value="Genomic_DNA"/>
</dbReference>
<sequence length="151" mass="17105">MAKKDLLTKEDKDLNQEKFSEIINNSALGRLNVIDAFETLKTLPNLRELTSSHLQTLKTVFSLSNEIKTNAMDKIPVLDINKTLDKLENRLENANSSEELKIICDTIIKITEKHYNTISAINKNDVNVLKKAIDFVTEVTKTAITVKSKIF</sequence>